<proteinExistence type="predicted"/>
<evidence type="ECO:0000313" key="5">
    <source>
        <dbReference type="Proteomes" id="UP000198211"/>
    </source>
</evidence>
<keyword evidence="1" id="KW-0479">Metal-binding</keyword>
<dbReference type="PROSITE" id="PS50158">
    <property type="entry name" value="ZF_CCHC"/>
    <property type="match status" value="1"/>
</dbReference>
<evidence type="ECO:0000256" key="1">
    <source>
        <dbReference type="PROSITE-ProRule" id="PRU00047"/>
    </source>
</evidence>
<dbReference type="OrthoDB" id="8064718at2759"/>
<gene>
    <name evidence="4" type="ORF">PHMEG_0001035</name>
</gene>
<dbReference type="Proteomes" id="UP000198211">
    <property type="component" value="Unassembled WGS sequence"/>
</dbReference>
<feature type="region of interest" description="Disordered" evidence="2">
    <location>
        <begin position="129"/>
        <end position="185"/>
    </location>
</feature>
<evidence type="ECO:0000313" key="4">
    <source>
        <dbReference type="EMBL" id="OWZ23996.1"/>
    </source>
</evidence>
<accession>A0A225X250</accession>
<dbReference type="GO" id="GO:0003676">
    <property type="term" value="F:nucleic acid binding"/>
    <property type="evidence" value="ECO:0007669"/>
    <property type="project" value="InterPro"/>
</dbReference>
<evidence type="ECO:0000259" key="3">
    <source>
        <dbReference type="PROSITE" id="PS50158"/>
    </source>
</evidence>
<dbReference type="SUPFAM" id="SSF57756">
    <property type="entry name" value="Retrovirus zinc finger-like domains"/>
    <property type="match status" value="1"/>
</dbReference>
<dbReference type="AlphaFoldDB" id="A0A225X250"/>
<sequence length="221" mass="25339">MLMNTLDDGTRVRVVHLEKPQVKWKALVDDFEEKSFKVALFKRRELMRVEFDYENETIREYIHRVEALKPDLILMNEEVSDKDITTALLTGLEDSYQNLMETFDDLDDYTLQQVKVTLFSREERMNQTKSIAEARAQKLSSSAAASNESAPSGSQKTGEQNALFAQGKKPHQQGDKAGRGGQKSRRANIRCWNCDKWGHYAYECRAPKREPSSGTPETRSN</sequence>
<organism evidence="4 5">
    <name type="scientific">Phytophthora megakarya</name>
    <dbReference type="NCBI Taxonomy" id="4795"/>
    <lineage>
        <taxon>Eukaryota</taxon>
        <taxon>Sar</taxon>
        <taxon>Stramenopiles</taxon>
        <taxon>Oomycota</taxon>
        <taxon>Peronosporomycetes</taxon>
        <taxon>Peronosporales</taxon>
        <taxon>Peronosporaceae</taxon>
        <taxon>Phytophthora</taxon>
    </lineage>
</organism>
<comment type="caution">
    <text evidence="4">The sequence shown here is derived from an EMBL/GenBank/DDBJ whole genome shotgun (WGS) entry which is preliminary data.</text>
</comment>
<dbReference type="InterPro" id="IPR036875">
    <property type="entry name" value="Znf_CCHC_sf"/>
</dbReference>
<dbReference type="InterPro" id="IPR001878">
    <property type="entry name" value="Znf_CCHC"/>
</dbReference>
<protein>
    <submittedName>
        <fullName evidence="4">RNA-dependent DNA polymerase</fullName>
    </submittedName>
</protein>
<name>A0A225X250_9STRA</name>
<feature type="domain" description="CCHC-type" evidence="3">
    <location>
        <begin position="190"/>
        <end position="205"/>
    </location>
</feature>
<dbReference type="EMBL" id="NBNE01000033">
    <property type="protein sequence ID" value="OWZ23996.1"/>
    <property type="molecule type" value="Genomic_DNA"/>
</dbReference>
<feature type="compositionally biased region" description="Low complexity" evidence="2">
    <location>
        <begin position="140"/>
        <end position="154"/>
    </location>
</feature>
<evidence type="ECO:0000256" key="2">
    <source>
        <dbReference type="SAM" id="MobiDB-lite"/>
    </source>
</evidence>
<reference evidence="5" key="1">
    <citation type="submission" date="2017-03" db="EMBL/GenBank/DDBJ databases">
        <title>Phytopthora megakarya and P. palmivora, two closely related causual agents of cacao black pod achieved similar genome size and gene model numbers by different mechanisms.</title>
        <authorList>
            <person name="Ali S."/>
            <person name="Shao J."/>
            <person name="Larry D.J."/>
            <person name="Kronmiller B."/>
            <person name="Shen D."/>
            <person name="Strem M.D."/>
            <person name="Melnick R.L."/>
            <person name="Guiltinan M.J."/>
            <person name="Tyler B.M."/>
            <person name="Meinhardt L.W."/>
            <person name="Bailey B.A."/>
        </authorList>
    </citation>
    <scope>NUCLEOTIDE SEQUENCE [LARGE SCALE GENOMIC DNA]</scope>
    <source>
        <strain evidence="5">zdho120</strain>
    </source>
</reference>
<dbReference type="Gene3D" id="4.10.60.10">
    <property type="entry name" value="Zinc finger, CCHC-type"/>
    <property type="match status" value="1"/>
</dbReference>
<dbReference type="Pfam" id="PF14223">
    <property type="entry name" value="Retrotran_gag_2"/>
    <property type="match status" value="1"/>
</dbReference>
<keyword evidence="1" id="KW-0862">Zinc</keyword>
<keyword evidence="5" id="KW-1185">Reference proteome</keyword>
<dbReference type="GO" id="GO:0008270">
    <property type="term" value="F:zinc ion binding"/>
    <property type="evidence" value="ECO:0007669"/>
    <property type="project" value="UniProtKB-KW"/>
</dbReference>
<keyword evidence="1" id="KW-0863">Zinc-finger</keyword>